<protein>
    <submittedName>
        <fullName evidence="1">Phage capsid protein</fullName>
    </submittedName>
</protein>
<dbReference type="RefSeq" id="WP_073540077.1">
    <property type="nucleotide sequence ID" value="NZ_CP018335.1"/>
</dbReference>
<dbReference type="EMBL" id="CP018335">
    <property type="protein sequence ID" value="APM40485.1"/>
    <property type="molecule type" value="Genomic_DNA"/>
</dbReference>
<accession>A0A1L5FBV0</accession>
<dbReference type="InterPro" id="IPR005564">
    <property type="entry name" value="Major_capsid_GpE"/>
</dbReference>
<evidence type="ECO:0000313" key="1">
    <source>
        <dbReference type="EMBL" id="APM40485.1"/>
    </source>
</evidence>
<organism evidence="1 2">
    <name type="scientific">Clostridium kluyveri</name>
    <dbReference type="NCBI Taxonomy" id="1534"/>
    <lineage>
        <taxon>Bacteria</taxon>
        <taxon>Bacillati</taxon>
        <taxon>Bacillota</taxon>
        <taxon>Clostridia</taxon>
        <taxon>Eubacteriales</taxon>
        <taxon>Clostridiaceae</taxon>
        <taxon>Clostridium</taxon>
    </lineage>
</organism>
<name>A0A1L5FBV0_CLOKL</name>
<proteinExistence type="predicted"/>
<dbReference type="AlphaFoldDB" id="A0A1L5FBV0"/>
<sequence>MPKLQDYINSKNIALYIKELPVEDTIDQTLFPNKKVLGTKLEHAKGAKKKAVALRQSTFDVAAKMRSLNAKVEVSTTEIPFFKEAVGIDETTRREVINAMNCNNENIVNAVLDQVFDGQANLIKGAGIIAKKMRAQVIQTGKIIYSSDPKDGNVAVEYGVPENHRTILTADDKWTNPAADIVGDVKNFQKIITDDNCPKPNIMLMTEKTFDETFLINTAITNDIRNSNLNTLRILSQSDYLQYAKERMNLIIVFLEDTTYYPYEGADPVPYYENYKITLMSGATLGDTVYGTTPEEFDLTHGSGKLDTTIIEPGIAVTTNTKWDPVTVDTKVSVMPIVSFDRADEVFFGTVA</sequence>
<evidence type="ECO:0000313" key="2">
    <source>
        <dbReference type="Proteomes" id="UP000184604"/>
    </source>
</evidence>
<dbReference type="Pfam" id="PF03864">
    <property type="entry name" value="Phage_cap_E"/>
    <property type="match status" value="1"/>
</dbReference>
<dbReference type="Proteomes" id="UP000184604">
    <property type="component" value="Chromosome"/>
</dbReference>
<gene>
    <name evidence="1" type="ORF">BS101_17995</name>
</gene>
<dbReference type="Gene3D" id="3.15.30.10">
    <property type="entry name" value="putative capsid protein of prophage domain like"/>
    <property type="match status" value="1"/>
</dbReference>
<reference evidence="1 2" key="1">
    <citation type="submission" date="2016-12" db="EMBL/GenBank/DDBJ databases">
        <title>Complete genome sequence of Clostridium kluyveri JZZ isolated from the pit mud of a Chinese flavor liquor-making factory.</title>
        <authorList>
            <person name="Wang Y."/>
        </authorList>
    </citation>
    <scope>NUCLEOTIDE SEQUENCE [LARGE SCALE GENOMIC DNA]</scope>
    <source>
        <strain evidence="1 2">JZZ</strain>
    </source>
</reference>
<dbReference type="OrthoDB" id="47969at2"/>
<dbReference type="Gene3D" id="3.30.1930.10">
    <property type="entry name" value="capsid protein of prophage domain"/>
    <property type="match status" value="1"/>
</dbReference>